<evidence type="ECO:0000256" key="1">
    <source>
        <dbReference type="SAM" id="MobiDB-lite"/>
    </source>
</evidence>
<evidence type="ECO:0000313" key="2">
    <source>
        <dbReference type="EMBL" id="KYQ54993.1"/>
    </source>
</evidence>
<reference evidence="2 3" key="1">
    <citation type="submission" date="2015-09" db="EMBL/GenBank/DDBJ databases">
        <title>Trachymyrmex zeteki WGS genome.</title>
        <authorList>
            <person name="Nygaard S."/>
            <person name="Hu H."/>
            <person name="Boomsma J."/>
            <person name="Zhang G."/>
        </authorList>
    </citation>
    <scope>NUCLEOTIDE SEQUENCE [LARGE SCALE GENOMIC DNA]</scope>
    <source>
        <strain evidence="2">Tzet28-1</strain>
        <tissue evidence="2">Whole body</tissue>
    </source>
</reference>
<gene>
    <name evidence="2" type="ORF">ALC60_06121</name>
</gene>
<dbReference type="EMBL" id="KQ982558">
    <property type="protein sequence ID" value="KYQ54993.1"/>
    <property type="molecule type" value="Genomic_DNA"/>
</dbReference>
<feature type="compositionally biased region" description="Basic and acidic residues" evidence="1">
    <location>
        <begin position="53"/>
        <end position="73"/>
    </location>
</feature>
<sequence length="113" mass="12545">MENVALCADDDKFHPQFCAVKTDSFFILMKAGQTVSCIRCALVGTEKCRGKKNKDGGEAEGEADRGVNGKERPRALTAKRQFLVDDKWQAAGTLLFDRALYRPSVSLAHVIRR</sequence>
<name>A0A151X3L1_9HYME</name>
<dbReference type="AlphaFoldDB" id="A0A151X3L1"/>
<organism evidence="2 3">
    <name type="scientific">Mycetomoellerius zeteki</name>
    <dbReference type="NCBI Taxonomy" id="64791"/>
    <lineage>
        <taxon>Eukaryota</taxon>
        <taxon>Metazoa</taxon>
        <taxon>Ecdysozoa</taxon>
        <taxon>Arthropoda</taxon>
        <taxon>Hexapoda</taxon>
        <taxon>Insecta</taxon>
        <taxon>Pterygota</taxon>
        <taxon>Neoptera</taxon>
        <taxon>Endopterygota</taxon>
        <taxon>Hymenoptera</taxon>
        <taxon>Apocrita</taxon>
        <taxon>Aculeata</taxon>
        <taxon>Formicoidea</taxon>
        <taxon>Formicidae</taxon>
        <taxon>Myrmicinae</taxon>
        <taxon>Mycetomoellerius</taxon>
    </lineage>
</organism>
<keyword evidence="3" id="KW-1185">Reference proteome</keyword>
<evidence type="ECO:0000313" key="3">
    <source>
        <dbReference type="Proteomes" id="UP000075809"/>
    </source>
</evidence>
<accession>A0A151X3L1</accession>
<dbReference type="Proteomes" id="UP000075809">
    <property type="component" value="Unassembled WGS sequence"/>
</dbReference>
<feature type="region of interest" description="Disordered" evidence="1">
    <location>
        <begin position="48"/>
        <end position="73"/>
    </location>
</feature>
<proteinExistence type="predicted"/>
<protein>
    <submittedName>
        <fullName evidence="2">Uncharacterized protein</fullName>
    </submittedName>
</protein>